<sequence>MQIVASLIDWIYAHWVTNVLLMHIALSLISSLHILLFKENDRTSLAWIGLVIFSPIIGSLFYWLFGINRIKRLAQREHPHPLKADFRQPCSALDFHQLPEVWHSAIKAAYAIHPVNFATNNQVTPLINGDSAYPEMIRSIKHAQHSVVLSSYIFDYDSLGRQFVTALSDAQQRGVRVNVLLDGIGVGYSWRKSDRALTKRGVNTARFLPAVSLTGIRFINLRNHRKILCVDGDVAYIGGMNVSKNNLVNTSQHPIDDVHFKVTGPVIDQISKVFVEDWFFATGERIQFPLFDPSAARQSAQSTTAPSQVVARVVQDGPDEYHNRIRWTLINALVCAQKSVKIITPYFIPDQTLMTSLHAAALRGVAVDIIIPARSNIPFIDWVMEANFSRIIEHGIRIYKNSRPFDHSKIVLIDDVWSFIGSTNWDARSLEFNFEINLECFDSNLNAQLTQLFKDKQKNAEPVRAEEVNQLALYKKIRNNLFRLFSPYL</sequence>
<evidence type="ECO:0000256" key="8">
    <source>
        <dbReference type="ARBA" id="ARBA00023098"/>
    </source>
</evidence>
<dbReference type="OrthoDB" id="9762009at2"/>
<comment type="caution">
    <text evidence="15">The sequence shown here is derived from an EMBL/GenBank/DDBJ whole genome shotgun (WGS) entry which is preliminary data.</text>
</comment>
<dbReference type="AlphaFoldDB" id="A0A3E0DND0"/>
<evidence type="ECO:0000256" key="12">
    <source>
        <dbReference type="NCBIfam" id="TIGR04265"/>
    </source>
</evidence>
<dbReference type="InterPro" id="IPR025202">
    <property type="entry name" value="PLD-like_dom"/>
</dbReference>
<dbReference type="Gene3D" id="3.30.870.10">
    <property type="entry name" value="Endonuclease Chain A"/>
    <property type="match status" value="2"/>
</dbReference>
<dbReference type="PANTHER" id="PTHR21248:SF22">
    <property type="entry name" value="PHOSPHOLIPASE D"/>
    <property type="match status" value="1"/>
</dbReference>
<keyword evidence="6" id="KW-0677">Repeat</keyword>
<dbReference type="NCBIfam" id="TIGR04265">
    <property type="entry name" value="bac_cardiolipin"/>
    <property type="match status" value="1"/>
</dbReference>
<dbReference type="EC" id="2.7.8.-" evidence="12"/>
<dbReference type="PANTHER" id="PTHR21248">
    <property type="entry name" value="CARDIOLIPIN SYNTHASE"/>
    <property type="match status" value="1"/>
</dbReference>
<evidence type="ECO:0000256" key="6">
    <source>
        <dbReference type="ARBA" id="ARBA00022737"/>
    </source>
</evidence>
<evidence type="ECO:0000256" key="7">
    <source>
        <dbReference type="ARBA" id="ARBA00022989"/>
    </source>
</evidence>
<keyword evidence="2" id="KW-1003">Cell membrane</keyword>
<dbReference type="GO" id="GO:0032049">
    <property type="term" value="P:cardiolipin biosynthetic process"/>
    <property type="evidence" value="ECO:0007669"/>
    <property type="project" value="UniProtKB-UniRule"/>
</dbReference>
<evidence type="ECO:0000256" key="4">
    <source>
        <dbReference type="ARBA" id="ARBA00022679"/>
    </source>
</evidence>
<feature type="domain" description="PLD phosphodiesterase" evidence="14">
    <location>
        <begin position="219"/>
        <end position="246"/>
    </location>
</feature>
<name>A0A3E0DND0_9GAMM</name>
<dbReference type="SUPFAM" id="SSF56024">
    <property type="entry name" value="Phospholipase D/nuclease"/>
    <property type="match status" value="2"/>
</dbReference>
<comment type="subcellular location">
    <subcellularLocation>
        <location evidence="1">Cell membrane</location>
        <topology evidence="1">Multi-pass membrane protein</topology>
    </subcellularLocation>
</comment>
<keyword evidence="7 13" id="KW-1133">Transmembrane helix</keyword>
<evidence type="ECO:0000313" key="15">
    <source>
        <dbReference type="EMBL" id="REG84347.1"/>
    </source>
</evidence>
<dbReference type="Pfam" id="PF13396">
    <property type="entry name" value="PLDc_N"/>
    <property type="match status" value="1"/>
</dbReference>
<dbReference type="PROSITE" id="PS50035">
    <property type="entry name" value="PLD"/>
    <property type="match status" value="2"/>
</dbReference>
<feature type="transmembrane region" description="Helical" evidence="13">
    <location>
        <begin position="12"/>
        <end position="37"/>
    </location>
</feature>
<evidence type="ECO:0000256" key="13">
    <source>
        <dbReference type="SAM" id="Phobius"/>
    </source>
</evidence>
<keyword evidence="10" id="KW-0594">Phospholipid biosynthesis</keyword>
<keyword evidence="8" id="KW-0443">Lipid metabolism</keyword>
<evidence type="ECO:0000256" key="2">
    <source>
        <dbReference type="ARBA" id="ARBA00022475"/>
    </source>
</evidence>
<dbReference type="CDD" id="cd09163">
    <property type="entry name" value="PLDc_CLS_unchar2_2"/>
    <property type="match status" value="1"/>
</dbReference>
<evidence type="ECO:0000256" key="10">
    <source>
        <dbReference type="ARBA" id="ARBA00023209"/>
    </source>
</evidence>
<gene>
    <name evidence="15" type="ORF">DFP81_104226</name>
</gene>
<dbReference type="InterPro" id="IPR022924">
    <property type="entry name" value="Cardiolipin_synthase"/>
</dbReference>
<dbReference type="InterPro" id="IPR001736">
    <property type="entry name" value="PLipase_D/transphosphatidylase"/>
</dbReference>
<feature type="transmembrane region" description="Helical" evidence="13">
    <location>
        <begin position="44"/>
        <end position="65"/>
    </location>
</feature>
<dbReference type="EMBL" id="QUNG01000004">
    <property type="protein sequence ID" value="REG84347.1"/>
    <property type="molecule type" value="Genomic_DNA"/>
</dbReference>
<evidence type="ECO:0000256" key="3">
    <source>
        <dbReference type="ARBA" id="ARBA00022516"/>
    </source>
</evidence>
<keyword evidence="3" id="KW-0444">Lipid biosynthesis</keyword>
<dbReference type="GO" id="GO:0008808">
    <property type="term" value="F:cardiolipin synthase activity"/>
    <property type="evidence" value="ECO:0007669"/>
    <property type="project" value="UniProtKB-UniRule"/>
</dbReference>
<reference evidence="15 16" key="1">
    <citation type="submission" date="2018-08" db="EMBL/GenBank/DDBJ databases">
        <title>Genomic Encyclopedia of Type Strains, Phase III (KMG-III): the genomes of soil and plant-associated and newly described type strains.</title>
        <authorList>
            <person name="Whitman W."/>
        </authorList>
    </citation>
    <scope>NUCLEOTIDE SEQUENCE [LARGE SCALE GENOMIC DNA]</scope>
    <source>
        <strain evidence="15 16">CECT 7375</strain>
    </source>
</reference>
<evidence type="ECO:0000256" key="11">
    <source>
        <dbReference type="ARBA" id="ARBA00023264"/>
    </source>
</evidence>
<accession>A0A3E0DND0</accession>
<dbReference type="Pfam" id="PF13091">
    <property type="entry name" value="PLDc_2"/>
    <property type="match status" value="2"/>
</dbReference>
<keyword evidence="4" id="KW-0808">Transferase</keyword>
<keyword evidence="11" id="KW-1208">Phospholipid metabolism</keyword>
<organism evidence="15 16">
    <name type="scientific">Marinomonas pollencensis</name>
    <dbReference type="NCBI Taxonomy" id="491954"/>
    <lineage>
        <taxon>Bacteria</taxon>
        <taxon>Pseudomonadati</taxon>
        <taxon>Pseudomonadota</taxon>
        <taxon>Gammaproteobacteria</taxon>
        <taxon>Oceanospirillales</taxon>
        <taxon>Oceanospirillaceae</taxon>
        <taxon>Marinomonas</taxon>
    </lineage>
</organism>
<dbReference type="GO" id="GO:0005886">
    <property type="term" value="C:plasma membrane"/>
    <property type="evidence" value="ECO:0007669"/>
    <property type="project" value="UniProtKB-SubCell"/>
</dbReference>
<evidence type="ECO:0000256" key="1">
    <source>
        <dbReference type="ARBA" id="ARBA00004651"/>
    </source>
</evidence>
<evidence type="ECO:0000256" key="5">
    <source>
        <dbReference type="ARBA" id="ARBA00022692"/>
    </source>
</evidence>
<dbReference type="InterPro" id="IPR027379">
    <property type="entry name" value="CLS_N"/>
</dbReference>
<evidence type="ECO:0000313" key="16">
    <source>
        <dbReference type="Proteomes" id="UP000256542"/>
    </source>
</evidence>
<dbReference type="Proteomes" id="UP000256542">
    <property type="component" value="Unassembled WGS sequence"/>
</dbReference>
<protein>
    <recommendedName>
        <fullName evidence="12">Cardiolipin synthase</fullName>
        <ecNumber evidence="12">2.7.8.-</ecNumber>
    </recommendedName>
</protein>
<feature type="domain" description="PLD phosphodiesterase" evidence="14">
    <location>
        <begin position="402"/>
        <end position="429"/>
    </location>
</feature>
<evidence type="ECO:0000259" key="14">
    <source>
        <dbReference type="PROSITE" id="PS50035"/>
    </source>
</evidence>
<dbReference type="SMART" id="SM00155">
    <property type="entry name" value="PLDc"/>
    <property type="match status" value="2"/>
</dbReference>
<dbReference type="RefSeq" id="WP_115897245.1">
    <property type="nucleotide sequence ID" value="NZ_QUNG01000004.1"/>
</dbReference>
<evidence type="ECO:0000256" key="9">
    <source>
        <dbReference type="ARBA" id="ARBA00023136"/>
    </source>
</evidence>
<dbReference type="CDD" id="cd09157">
    <property type="entry name" value="PLDc_CLS_unchar2_1"/>
    <property type="match status" value="1"/>
</dbReference>
<keyword evidence="9 13" id="KW-0472">Membrane</keyword>
<keyword evidence="16" id="KW-1185">Reference proteome</keyword>
<proteinExistence type="predicted"/>
<keyword evidence="5 13" id="KW-0812">Transmembrane</keyword>